<dbReference type="Proteomes" id="UP001239213">
    <property type="component" value="Unassembled WGS sequence"/>
</dbReference>
<keyword evidence="3" id="KW-1185">Reference proteome</keyword>
<accession>A0AAI9UAL7</accession>
<dbReference type="AlphaFoldDB" id="A0AAI9UAL7"/>
<reference evidence="2" key="1">
    <citation type="submission" date="2016-11" db="EMBL/GenBank/DDBJ databases">
        <title>The genome sequence of Colletotrichum cuscutae.</title>
        <authorList>
            <person name="Baroncelli R."/>
        </authorList>
    </citation>
    <scope>NUCLEOTIDE SEQUENCE</scope>
    <source>
        <strain evidence="2">IMI 304802</strain>
    </source>
</reference>
<evidence type="ECO:0000256" key="1">
    <source>
        <dbReference type="SAM" id="MobiDB-lite"/>
    </source>
</evidence>
<feature type="non-terminal residue" evidence="2">
    <location>
        <position position="1"/>
    </location>
</feature>
<protein>
    <submittedName>
        <fullName evidence="2">Uncharacterized protein</fullName>
    </submittedName>
</protein>
<evidence type="ECO:0000313" key="3">
    <source>
        <dbReference type="Proteomes" id="UP001239213"/>
    </source>
</evidence>
<organism evidence="2 3">
    <name type="scientific">Colletotrichum cuscutae</name>
    <dbReference type="NCBI Taxonomy" id="1209917"/>
    <lineage>
        <taxon>Eukaryota</taxon>
        <taxon>Fungi</taxon>
        <taxon>Dikarya</taxon>
        <taxon>Ascomycota</taxon>
        <taxon>Pezizomycotina</taxon>
        <taxon>Sordariomycetes</taxon>
        <taxon>Hypocreomycetidae</taxon>
        <taxon>Glomerellales</taxon>
        <taxon>Glomerellaceae</taxon>
        <taxon>Colletotrichum</taxon>
        <taxon>Colletotrichum acutatum species complex</taxon>
    </lineage>
</organism>
<feature type="region of interest" description="Disordered" evidence="1">
    <location>
        <begin position="48"/>
        <end position="82"/>
    </location>
</feature>
<gene>
    <name evidence="2" type="ORF">CCUS01_10975</name>
</gene>
<feature type="compositionally biased region" description="Polar residues" evidence="1">
    <location>
        <begin position="49"/>
        <end position="63"/>
    </location>
</feature>
<proteinExistence type="predicted"/>
<name>A0AAI9UAL7_9PEZI</name>
<evidence type="ECO:0000313" key="2">
    <source>
        <dbReference type="EMBL" id="KAK1452497.1"/>
    </source>
</evidence>
<comment type="caution">
    <text evidence="2">The sequence shown here is derived from an EMBL/GenBank/DDBJ whole genome shotgun (WGS) entry which is preliminary data.</text>
</comment>
<sequence>AQVHHCIRTNRRPTDELEAAGLSSLENALFHPRMRSWWRAKAFVLIKPQQESPPRDQTTTVQRAESAPGSGPAEDSRGIGHSGLSTGGGVNYALSLSIADLELVTCGIPHWLGCRKQRLKSRAIEMWLVLPQICFFPLQATTRPDPQRLARRPPTCHTCNLQLKSRPHHGLLPEIFSHEVGKTLCTSYSPGVIPLTGSLGDGSSCLAHLPAGNDGISRKDVKDGVTSAQMTTSSGIHFAEIR</sequence>
<dbReference type="EMBL" id="MPDP01000297">
    <property type="protein sequence ID" value="KAK1452497.1"/>
    <property type="molecule type" value="Genomic_DNA"/>
</dbReference>